<dbReference type="OrthoDB" id="5070357at2"/>
<sequence length="137" mass="15966">MEPNPRIRTYPYMDGTDLVELRTRCLALIDEHYRDPRVDPHWLARELFVSRRQLDRAFTCQVGVAEVLAKRRLKQAVALAAVHPAVPMSEIAKSCGYGTYETFRAQCHRYLRCTPREARFDRKHALRSSHRRLAEAS</sequence>
<dbReference type="AlphaFoldDB" id="A0A0F0LET9"/>
<feature type="domain" description="HTH araC/xylS-type" evidence="4">
    <location>
        <begin position="23"/>
        <end position="121"/>
    </location>
</feature>
<dbReference type="PATRIC" id="fig|82380.11.peg.1240"/>
<evidence type="ECO:0000256" key="2">
    <source>
        <dbReference type="ARBA" id="ARBA00023125"/>
    </source>
</evidence>
<evidence type="ECO:0000313" key="6">
    <source>
        <dbReference type="Proteomes" id="UP000033640"/>
    </source>
</evidence>
<dbReference type="Gene3D" id="1.10.10.60">
    <property type="entry name" value="Homeodomain-like"/>
    <property type="match status" value="1"/>
</dbReference>
<protein>
    <submittedName>
        <fullName evidence="5">DNA-binding transcriptional activator FeaR</fullName>
    </submittedName>
</protein>
<gene>
    <name evidence="5" type="ORF">RS83_01208</name>
</gene>
<dbReference type="Proteomes" id="UP000033640">
    <property type="component" value="Unassembled WGS sequence"/>
</dbReference>
<dbReference type="SMART" id="SM00342">
    <property type="entry name" value="HTH_ARAC"/>
    <property type="match status" value="1"/>
</dbReference>
<dbReference type="GO" id="GO:0003700">
    <property type="term" value="F:DNA-binding transcription factor activity"/>
    <property type="evidence" value="ECO:0007669"/>
    <property type="project" value="InterPro"/>
</dbReference>
<evidence type="ECO:0000259" key="4">
    <source>
        <dbReference type="PROSITE" id="PS01124"/>
    </source>
</evidence>
<keyword evidence="2 5" id="KW-0238">DNA-binding</keyword>
<dbReference type="EMBL" id="JYIW01000021">
    <property type="protein sequence ID" value="KJL30066.1"/>
    <property type="molecule type" value="Genomic_DNA"/>
</dbReference>
<organism evidence="5 6">
    <name type="scientific">Microbacterium oxydans</name>
    <dbReference type="NCBI Taxonomy" id="82380"/>
    <lineage>
        <taxon>Bacteria</taxon>
        <taxon>Bacillati</taxon>
        <taxon>Actinomycetota</taxon>
        <taxon>Actinomycetes</taxon>
        <taxon>Micrococcales</taxon>
        <taxon>Microbacteriaceae</taxon>
        <taxon>Microbacterium</taxon>
    </lineage>
</organism>
<dbReference type="PANTHER" id="PTHR46796">
    <property type="entry name" value="HTH-TYPE TRANSCRIPTIONAL ACTIVATOR RHAS-RELATED"/>
    <property type="match status" value="1"/>
</dbReference>
<evidence type="ECO:0000256" key="1">
    <source>
        <dbReference type="ARBA" id="ARBA00023015"/>
    </source>
</evidence>
<dbReference type="InterPro" id="IPR018060">
    <property type="entry name" value="HTH_AraC"/>
</dbReference>
<evidence type="ECO:0000256" key="3">
    <source>
        <dbReference type="ARBA" id="ARBA00023163"/>
    </source>
</evidence>
<keyword evidence="1" id="KW-0805">Transcription regulation</keyword>
<dbReference type="PROSITE" id="PS01124">
    <property type="entry name" value="HTH_ARAC_FAMILY_2"/>
    <property type="match status" value="1"/>
</dbReference>
<dbReference type="Pfam" id="PF12833">
    <property type="entry name" value="HTH_18"/>
    <property type="match status" value="1"/>
</dbReference>
<dbReference type="GO" id="GO:0043565">
    <property type="term" value="F:sequence-specific DNA binding"/>
    <property type="evidence" value="ECO:0007669"/>
    <property type="project" value="InterPro"/>
</dbReference>
<dbReference type="InterPro" id="IPR009057">
    <property type="entry name" value="Homeodomain-like_sf"/>
</dbReference>
<proteinExistence type="predicted"/>
<dbReference type="InterPro" id="IPR050204">
    <property type="entry name" value="AraC_XylS_family_regulators"/>
</dbReference>
<name>A0A0F0LET9_9MICO</name>
<evidence type="ECO:0000313" key="5">
    <source>
        <dbReference type="EMBL" id="KJL30066.1"/>
    </source>
</evidence>
<dbReference type="SUPFAM" id="SSF46689">
    <property type="entry name" value="Homeodomain-like"/>
    <property type="match status" value="1"/>
</dbReference>
<keyword evidence="3" id="KW-0804">Transcription</keyword>
<accession>A0A0F0LET9</accession>
<reference evidence="5 6" key="1">
    <citation type="submission" date="2015-02" db="EMBL/GenBank/DDBJ databases">
        <title>Draft genome sequences of ten Microbacterium spp. with emphasis on heavy metal contaminated environments.</title>
        <authorList>
            <person name="Corretto E."/>
        </authorList>
    </citation>
    <scope>NUCLEOTIDE SEQUENCE [LARGE SCALE GENOMIC DNA]</scope>
    <source>
        <strain evidence="5 6">BEL4b</strain>
    </source>
</reference>
<comment type="caution">
    <text evidence="5">The sequence shown here is derived from an EMBL/GenBank/DDBJ whole genome shotgun (WGS) entry which is preliminary data.</text>
</comment>